<dbReference type="PANTHER" id="PTHR34054:SF2">
    <property type="entry name" value="EXPRESSED PROTEIN"/>
    <property type="match status" value="1"/>
</dbReference>
<keyword evidence="2" id="KW-1133">Transmembrane helix</keyword>
<dbReference type="Proteomes" id="UP000317650">
    <property type="component" value="Chromosome 10"/>
</dbReference>
<protein>
    <submittedName>
        <fullName evidence="3">Uncharacterized protein</fullName>
    </submittedName>
</protein>
<dbReference type="InterPro" id="IPR045884">
    <property type="entry name" value="At5g59350-like"/>
</dbReference>
<name>A0A4S8J127_MUSBA</name>
<feature type="transmembrane region" description="Helical" evidence="2">
    <location>
        <begin position="6"/>
        <end position="30"/>
    </location>
</feature>
<feature type="region of interest" description="Disordered" evidence="1">
    <location>
        <begin position="261"/>
        <end position="282"/>
    </location>
</feature>
<evidence type="ECO:0000256" key="2">
    <source>
        <dbReference type="SAM" id="Phobius"/>
    </source>
</evidence>
<reference evidence="3 4" key="1">
    <citation type="journal article" date="2019" name="Nat. Plants">
        <title>Genome sequencing of Musa balbisiana reveals subgenome evolution and function divergence in polyploid bananas.</title>
        <authorList>
            <person name="Yao X."/>
        </authorList>
    </citation>
    <scope>NUCLEOTIDE SEQUENCE [LARGE SCALE GENOMIC DNA]</scope>
    <source>
        <strain evidence="4">cv. DH-PKW</strain>
        <tissue evidence="3">Leaves</tissue>
    </source>
</reference>
<evidence type="ECO:0000313" key="3">
    <source>
        <dbReference type="EMBL" id="THU54424.1"/>
    </source>
</evidence>
<dbReference type="STRING" id="52838.A0A4S8J127"/>
<dbReference type="EMBL" id="PYDT01000008">
    <property type="protein sequence ID" value="THU54424.1"/>
    <property type="molecule type" value="Genomic_DNA"/>
</dbReference>
<sequence length="359" mass="40431">MGHLSSLGIGLSLVSGCLFLALVAEIYYMFWWKKRARRDIEDNYGSPAKELLHLFCWNQPSSLSSTALNPQEISASVDVATCSDGKDLLLKPFEGEDTIEAELMRLHSLAGPPRFLFTIKEETMEDLESEDGWCGEGRNRRGSRGKSLSDLFLSSDTPFLTPLSSPSLFTPPLTPLDCYRQSGFNPLFESSKEEDFVRMWSSPPPTFKFLKDAEEKLHRKKLTEEARQAHRNASHPSTSHPRGPEEKDATFITIVIEKNRDRGQQHHSSASQVIPLPSSPSSVGPLHKKWKKTVALFLVQSEGGNGLEQVLGLWQQHSCDDYEEDAMPTQDLQAYFSSLYSRVKDFNAWCDSARQITNE</sequence>
<accession>A0A4S8J127</accession>
<dbReference type="PANTHER" id="PTHR34054">
    <property type="entry name" value="EXPRESSED PROTEIN"/>
    <property type="match status" value="1"/>
</dbReference>
<gene>
    <name evidence="3" type="ORF">C4D60_Mb10t24920</name>
</gene>
<keyword evidence="2" id="KW-0812">Transmembrane</keyword>
<dbReference type="AlphaFoldDB" id="A0A4S8J127"/>
<comment type="caution">
    <text evidence="3">The sequence shown here is derived from an EMBL/GenBank/DDBJ whole genome shotgun (WGS) entry which is preliminary data.</text>
</comment>
<evidence type="ECO:0000256" key="1">
    <source>
        <dbReference type="SAM" id="MobiDB-lite"/>
    </source>
</evidence>
<keyword evidence="2" id="KW-0472">Membrane</keyword>
<keyword evidence="4" id="KW-1185">Reference proteome</keyword>
<evidence type="ECO:0000313" key="4">
    <source>
        <dbReference type="Proteomes" id="UP000317650"/>
    </source>
</evidence>
<proteinExistence type="predicted"/>
<organism evidence="3 4">
    <name type="scientific">Musa balbisiana</name>
    <name type="common">Banana</name>
    <dbReference type="NCBI Taxonomy" id="52838"/>
    <lineage>
        <taxon>Eukaryota</taxon>
        <taxon>Viridiplantae</taxon>
        <taxon>Streptophyta</taxon>
        <taxon>Embryophyta</taxon>
        <taxon>Tracheophyta</taxon>
        <taxon>Spermatophyta</taxon>
        <taxon>Magnoliopsida</taxon>
        <taxon>Liliopsida</taxon>
        <taxon>Zingiberales</taxon>
        <taxon>Musaceae</taxon>
        <taxon>Musa</taxon>
    </lineage>
</organism>
<feature type="region of interest" description="Disordered" evidence="1">
    <location>
        <begin position="225"/>
        <end position="248"/>
    </location>
</feature>